<dbReference type="OrthoDB" id="9792260at2"/>
<dbReference type="PANTHER" id="PTHR43175:SF3">
    <property type="entry name" value="CARBON DISULFIDE HYDROLASE"/>
    <property type="match status" value="1"/>
</dbReference>
<gene>
    <name evidence="7" type="ORF">B0W44_09585</name>
</gene>
<comment type="cofactor">
    <cofactor evidence="6">
        <name>Zn(2+)</name>
        <dbReference type="ChEBI" id="CHEBI:29105"/>
    </cofactor>
    <text evidence="6">Binds 1 zinc ion per subunit.</text>
</comment>
<dbReference type="Gene3D" id="3.40.1050.10">
    <property type="entry name" value="Carbonic anhydrase"/>
    <property type="match status" value="1"/>
</dbReference>
<dbReference type="SUPFAM" id="SSF53056">
    <property type="entry name" value="beta-carbonic anhydrase, cab"/>
    <property type="match status" value="1"/>
</dbReference>
<dbReference type="EC" id="4.2.1.1" evidence="2"/>
<evidence type="ECO:0000256" key="5">
    <source>
        <dbReference type="ARBA" id="ARBA00048348"/>
    </source>
</evidence>
<evidence type="ECO:0000256" key="4">
    <source>
        <dbReference type="ARBA" id="ARBA00022833"/>
    </source>
</evidence>
<sequence length="185" mass="20777">MKRLHEILAFNKEFVRKKEFEAYKTSKFPDKKLVIVSCMDTRLSDLLLKAMNLKNGDAKIIKSAGATVTHPFGSAMRSILVAIYELQAEEICVIAHDGCGMAGIHPEKTIQTMIERGVPRDTIDTIERCGFHLKDWLSGFDSLEESVKQSVDLIRNHPLMLPDIPVHGLIIDPETGRLDTIVEGY</sequence>
<organism evidence="7 8">
    <name type="scientific">Novibacillus thermophilus</name>
    <dbReference type="NCBI Taxonomy" id="1471761"/>
    <lineage>
        <taxon>Bacteria</taxon>
        <taxon>Bacillati</taxon>
        <taxon>Bacillota</taxon>
        <taxon>Bacilli</taxon>
        <taxon>Bacillales</taxon>
        <taxon>Thermoactinomycetaceae</taxon>
        <taxon>Novibacillus</taxon>
    </lineage>
</organism>
<feature type="binding site" evidence="6">
    <location>
        <position position="96"/>
    </location>
    <ligand>
        <name>Zn(2+)</name>
        <dbReference type="ChEBI" id="CHEBI:29105"/>
    </ligand>
</feature>
<dbReference type="EMBL" id="CP019699">
    <property type="protein sequence ID" value="AQS55983.1"/>
    <property type="molecule type" value="Genomic_DNA"/>
</dbReference>
<evidence type="ECO:0000256" key="1">
    <source>
        <dbReference type="ARBA" id="ARBA00006217"/>
    </source>
</evidence>
<feature type="binding site" evidence="6">
    <location>
        <position position="38"/>
    </location>
    <ligand>
        <name>Zn(2+)</name>
        <dbReference type="ChEBI" id="CHEBI:29105"/>
    </ligand>
</feature>
<feature type="binding site" evidence="6">
    <location>
        <position position="40"/>
    </location>
    <ligand>
        <name>Zn(2+)</name>
        <dbReference type="ChEBI" id="CHEBI:29105"/>
    </ligand>
</feature>
<dbReference type="InterPro" id="IPR036874">
    <property type="entry name" value="Carbonic_anhydrase_sf"/>
</dbReference>
<proteinExistence type="inferred from homology"/>
<dbReference type="AlphaFoldDB" id="A0A1U9K7L1"/>
<dbReference type="GO" id="GO:0004089">
    <property type="term" value="F:carbonate dehydratase activity"/>
    <property type="evidence" value="ECO:0007669"/>
    <property type="project" value="UniProtKB-EC"/>
</dbReference>
<evidence type="ECO:0000256" key="2">
    <source>
        <dbReference type="ARBA" id="ARBA00012925"/>
    </source>
</evidence>
<dbReference type="CDD" id="cd03379">
    <property type="entry name" value="beta_CA_cladeD"/>
    <property type="match status" value="1"/>
</dbReference>
<dbReference type="KEGG" id="ntr:B0W44_09585"/>
<protein>
    <recommendedName>
        <fullName evidence="2">carbonic anhydrase</fullName>
        <ecNumber evidence="2">4.2.1.1</ecNumber>
    </recommendedName>
</protein>
<name>A0A1U9K7L1_9BACL</name>
<dbReference type="RefSeq" id="WP_077719846.1">
    <property type="nucleotide sequence ID" value="NZ_CP019699.1"/>
</dbReference>
<evidence type="ECO:0000256" key="3">
    <source>
        <dbReference type="ARBA" id="ARBA00022723"/>
    </source>
</evidence>
<evidence type="ECO:0000313" key="8">
    <source>
        <dbReference type="Proteomes" id="UP000188603"/>
    </source>
</evidence>
<comment type="catalytic activity">
    <reaction evidence="5">
        <text>hydrogencarbonate + H(+) = CO2 + H2O</text>
        <dbReference type="Rhea" id="RHEA:10748"/>
        <dbReference type="ChEBI" id="CHEBI:15377"/>
        <dbReference type="ChEBI" id="CHEBI:15378"/>
        <dbReference type="ChEBI" id="CHEBI:16526"/>
        <dbReference type="ChEBI" id="CHEBI:17544"/>
        <dbReference type="EC" id="4.2.1.1"/>
    </reaction>
</comment>
<feature type="binding site" evidence="6">
    <location>
        <position position="99"/>
    </location>
    <ligand>
        <name>Zn(2+)</name>
        <dbReference type="ChEBI" id="CHEBI:29105"/>
    </ligand>
</feature>
<keyword evidence="3 6" id="KW-0479">Metal-binding</keyword>
<keyword evidence="8" id="KW-1185">Reference proteome</keyword>
<evidence type="ECO:0000313" key="7">
    <source>
        <dbReference type="EMBL" id="AQS55983.1"/>
    </source>
</evidence>
<dbReference type="InterPro" id="IPR001765">
    <property type="entry name" value="Carbonic_anhydrase"/>
</dbReference>
<reference evidence="7 8" key="1">
    <citation type="journal article" date="2015" name="Int. J. Syst. Evol. Microbiol.">
        <title>Novibacillus thermophilus gen. nov., sp. nov., a Gram-staining-negative and moderately thermophilic member of the family Thermoactinomycetaceae.</title>
        <authorList>
            <person name="Yang G."/>
            <person name="Chen J."/>
            <person name="Zhou S."/>
        </authorList>
    </citation>
    <scope>NUCLEOTIDE SEQUENCE [LARGE SCALE GENOMIC DNA]</scope>
    <source>
        <strain evidence="7 8">SG-1</strain>
    </source>
</reference>
<dbReference type="Proteomes" id="UP000188603">
    <property type="component" value="Chromosome"/>
</dbReference>
<evidence type="ECO:0000256" key="6">
    <source>
        <dbReference type="PIRSR" id="PIRSR601765-1"/>
    </source>
</evidence>
<dbReference type="STRING" id="1471761.B0W44_09585"/>
<keyword evidence="4 6" id="KW-0862">Zinc</keyword>
<dbReference type="Pfam" id="PF00484">
    <property type="entry name" value="Pro_CA"/>
    <property type="match status" value="1"/>
</dbReference>
<comment type="similarity">
    <text evidence="1">Belongs to the beta-class carbonic anhydrase family.</text>
</comment>
<dbReference type="PANTHER" id="PTHR43175">
    <property type="entry name" value="CARBONIC ANHYDRASE"/>
    <property type="match status" value="1"/>
</dbReference>
<dbReference type="SMART" id="SM00947">
    <property type="entry name" value="Pro_CA"/>
    <property type="match status" value="1"/>
</dbReference>
<accession>A0A1U9K7L1</accession>
<dbReference type="GO" id="GO:0008270">
    <property type="term" value="F:zinc ion binding"/>
    <property type="evidence" value="ECO:0007669"/>
    <property type="project" value="InterPro"/>
</dbReference>